<evidence type="ECO:0000256" key="1">
    <source>
        <dbReference type="SAM" id="Phobius"/>
    </source>
</evidence>
<keyword evidence="1" id="KW-0812">Transmembrane</keyword>
<organism evidence="2 3">
    <name type="scientific">Wolfiporia cocos (strain MD-104)</name>
    <name type="common">Brown rot fungus</name>
    <dbReference type="NCBI Taxonomy" id="742152"/>
    <lineage>
        <taxon>Eukaryota</taxon>
        <taxon>Fungi</taxon>
        <taxon>Dikarya</taxon>
        <taxon>Basidiomycota</taxon>
        <taxon>Agaricomycotina</taxon>
        <taxon>Agaricomycetes</taxon>
        <taxon>Polyporales</taxon>
        <taxon>Phaeolaceae</taxon>
        <taxon>Wolfiporia</taxon>
    </lineage>
</organism>
<name>A0A2H3JDA4_WOLCO</name>
<dbReference type="Proteomes" id="UP000218811">
    <property type="component" value="Unassembled WGS sequence"/>
</dbReference>
<feature type="transmembrane region" description="Helical" evidence="1">
    <location>
        <begin position="375"/>
        <end position="398"/>
    </location>
</feature>
<dbReference type="OMA" id="CIATSIT"/>
<dbReference type="AlphaFoldDB" id="A0A2H3JDA4"/>
<proteinExistence type="predicted"/>
<dbReference type="STRING" id="742152.A0A2H3JDA4"/>
<dbReference type="EMBL" id="KB467887">
    <property type="protein sequence ID" value="PCH36709.1"/>
    <property type="molecule type" value="Genomic_DNA"/>
</dbReference>
<keyword evidence="1" id="KW-0472">Membrane</keyword>
<evidence type="ECO:0000313" key="3">
    <source>
        <dbReference type="Proteomes" id="UP000218811"/>
    </source>
</evidence>
<keyword evidence="1" id="KW-1133">Transmembrane helix</keyword>
<protein>
    <submittedName>
        <fullName evidence="2">Uncharacterized protein</fullName>
    </submittedName>
</protein>
<gene>
    <name evidence="2" type="ORF">WOLCODRAFT_146375</name>
</gene>
<keyword evidence="3" id="KW-1185">Reference proteome</keyword>
<accession>A0A2H3JDA4</accession>
<evidence type="ECO:0000313" key="2">
    <source>
        <dbReference type="EMBL" id="PCH36709.1"/>
    </source>
</evidence>
<sequence length="440" mass="47445">MYLWTSSSQIKEMARTCSDFELTMRSITMIIFSSPYRMTKLSLSANIPVKHRDVRTAQLCPLPLNLLECSLCINFFPYRDGPVDSQWNVSYSDSRFSDWSSNPFGVGMYGHEPTMQKSSHNTTLIGAYALLEWAGTGVWFYGTMRNGEYTIQIDDGIPSSGDGAIDGVLFGQDGLAYGFHKALINVTGNTEMSSITGATITVGMGESGTVRLQRTINATVNSGSLAANPLFVVNDGSEWSAETLYGNQSHPYPCIATSITGSSISFNLNESVGFALYGSDDYQQGLFVVNYSPRSQWTELNQLKFIATGMNQSQTYNVDITNLGANFNLASVVVYSAIPSPGNSKSISANSLASAPLPKPSSALLPVSRSLDTGAIAGAAIGGFVAVLIVAVLVVLAIRRRRRQQEAAALLTVPTISDLLPCGMSQTQRKEVAQSEICGW</sequence>
<dbReference type="OrthoDB" id="2576334at2759"/>
<reference evidence="2 3" key="1">
    <citation type="journal article" date="2012" name="Science">
        <title>The Paleozoic origin of enzymatic lignin decomposition reconstructed from 31 fungal genomes.</title>
        <authorList>
            <person name="Floudas D."/>
            <person name="Binder M."/>
            <person name="Riley R."/>
            <person name="Barry K."/>
            <person name="Blanchette R.A."/>
            <person name="Henrissat B."/>
            <person name="Martinez A.T."/>
            <person name="Otillar R."/>
            <person name="Spatafora J.W."/>
            <person name="Yadav J.S."/>
            <person name="Aerts A."/>
            <person name="Benoit I."/>
            <person name="Boyd A."/>
            <person name="Carlson A."/>
            <person name="Copeland A."/>
            <person name="Coutinho P.M."/>
            <person name="de Vries R.P."/>
            <person name="Ferreira P."/>
            <person name="Findley K."/>
            <person name="Foster B."/>
            <person name="Gaskell J."/>
            <person name="Glotzer D."/>
            <person name="Gorecki P."/>
            <person name="Heitman J."/>
            <person name="Hesse C."/>
            <person name="Hori C."/>
            <person name="Igarashi K."/>
            <person name="Jurgens J.A."/>
            <person name="Kallen N."/>
            <person name="Kersten P."/>
            <person name="Kohler A."/>
            <person name="Kuees U."/>
            <person name="Kumar T.K.A."/>
            <person name="Kuo A."/>
            <person name="LaButti K."/>
            <person name="Larrondo L.F."/>
            <person name="Lindquist E."/>
            <person name="Ling A."/>
            <person name="Lombard V."/>
            <person name="Lucas S."/>
            <person name="Lundell T."/>
            <person name="Martin R."/>
            <person name="McLaughlin D.J."/>
            <person name="Morgenstern I."/>
            <person name="Morin E."/>
            <person name="Murat C."/>
            <person name="Nagy L.G."/>
            <person name="Nolan M."/>
            <person name="Ohm R.A."/>
            <person name="Patyshakuliyeva A."/>
            <person name="Rokas A."/>
            <person name="Ruiz-Duenas F.J."/>
            <person name="Sabat G."/>
            <person name="Salamov A."/>
            <person name="Samejima M."/>
            <person name="Schmutz J."/>
            <person name="Slot J.C."/>
            <person name="St John F."/>
            <person name="Stenlid J."/>
            <person name="Sun H."/>
            <person name="Sun S."/>
            <person name="Syed K."/>
            <person name="Tsang A."/>
            <person name="Wiebenga A."/>
            <person name="Young D."/>
            <person name="Pisabarro A."/>
            <person name="Eastwood D.C."/>
            <person name="Martin F."/>
            <person name="Cullen D."/>
            <person name="Grigoriev I.V."/>
            <person name="Hibbett D.S."/>
        </authorList>
    </citation>
    <scope>NUCLEOTIDE SEQUENCE [LARGE SCALE GENOMIC DNA]</scope>
    <source>
        <strain evidence="2 3">MD-104</strain>
    </source>
</reference>
<dbReference type="Gene3D" id="2.60.120.260">
    <property type="entry name" value="Galactose-binding domain-like"/>
    <property type="match status" value="1"/>
</dbReference>